<reference evidence="3" key="1">
    <citation type="submission" date="2018-11" db="EMBL/GenBank/DDBJ databases">
        <authorList>
            <person name="Alioto T."/>
            <person name="Alioto T."/>
        </authorList>
    </citation>
    <scope>NUCLEOTIDE SEQUENCE</scope>
</reference>
<dbReference type="OrthoDB" id="6145560at2759"/>
<dbReference type="EMBL" id="UYJE01004844">
    <property type="protein sequence ID" value="VDI31829.1"/>
    <property type="molecule type" value="Genomic_DNA"/>
</dbReference>
<evidence type="ECO:0000259" key="2">
    <source>
        <dbReference type="PROSITE" id="PS50119"/>
    </source>
</evidence>
<feature type="domain" description="B box-type" evidence="2">
    <location>
        <begin position="64"/>
        <end position="105"/>
    </location>
</feature>
<sequence>MTSEKNIPCGPCLFDDVTKDAGKWCTNCEEGICEDCENVHRKSKTSRNHKVISIEDYRKIENVSISQVCEHHGENLEWFCKNHDEVLCVVCVPSNHKACSAVIPISVNSANSRQSTALSDLEESIDGTLSNLKQCIKNRESAPNEIENQEITVKTMILETRMNINHHLDRLQEKCLHELRLTSQTCISKYMEIVQKLKSKEELLTELREQTIHMKQFSSDIQVFLRTLQMNKRIEREIKSIKSELCSAKDYKLKVAFHTLIEKLNEAEEFGKINVSECATMLEFREQKIDQSQIMINASKPNNVSHIKLNLSKKFQIKKTKGMKINVCAILPNGHLLMANGTKENHLNVYRDTGEHIRDILVSGKPYDIAVIDLNRIVVTYWNAFYLEVMINNTFNVEKNISLQNSCFEVSHGDGRLYVVYENDIQVMDLSGRQLKTLKTAANGLACIKTSRDKIFYADNSTNQVHCCRLNGEELWKFECDLIELPHDITVDSYQNVYVVGYNSNNLTIIQHDGKYSKTLLIEADGLYHPTAVDFDTDKRTLLICNEEGNVTLYKVV</sequence>
<dbReference type="GO" id="GO:0008270">
    <property type="term" value="F:zinc ion binding"/>
    <property type="evidence" value="ECO:0007669"/>
    <property type="project" value="UniProtKB-KW"/>
</dbReference>
<name>A0A8B6EC21_MYTGA</name>
<dbReference type="Gene3D" id="4.10.830.40">
    <property type="match status" value="1"/>
</dbReference>
<gene>
    <name evidence="3" type="ORF">MGAL_10B041264</name>
</gene>
<dbReference type="PANTHER" id="PTHR25462:SF296">
    <property type="entry name" value="MEIOTIC P26, ISOFORM F"/>
    <property type="match status" value="1"/>
</dbReference>
<dbReference type="Gene3D" id="3.30.160.60">
    <property type="entry name" value="Classic Zinc Finger"/>
    <property type="match status" value="1"/>
</dbReference>
<evidence type="ECO:0000256" key="1">
    <source>
        <dbReference type="PROSITE-ProRule" id="PRU00024"/>
    </source>
</evidence>
<dbReference type="AlphaFoldDB" id="A0A8B6EC21"/>
<dbReference type="Pfam" id="PF00643">
    <property type="entry name" value="zf-B_box"/>
    <property type="match status" value="1"/>
</dbReference>
<protein>
    <recommendedName>
        <fullName evidence="2">B box-type domain-containing protein</fullName>
    </recommendedName>
</protein>
<dbReference type="InterPro" id="IPR047153">
    <property type="entry name" value="TRIM45/56/19-like"/>
</dbReference>
<keyword evidence="1" id="KW-0479">Metal-binding</keyword>
<keyword evidence="4" id="KW-1185">Reference proteome</keyword>
<dbReference type="CDD" id="cd19757">
    <property type="entry name" value="Bbox1"/>
    <property type="match status" value="1"/>
</dbReference>
<comment type="caution">
    <text evidence="3">The sequence shown here is derived from an EMBL/GenBank/DDBJ whole genome shotgun (WGS) entry which is preliminary data.</text>
</comment>
<dbReference type="InterPro" id="IPR000315">
    <property type="entry name" value="Znf_B-box"/>
</dbReference>
<dbReference type="Gene3D" id="2.120.10.30">
    <property type="entry name" value="TolB, C-terminal domain"/>
    <property type="match status" value="1"/>
</dbReference>
<evidence type="ECO:0000313" key="3">
    <source>
        <dbReference type="EMBL" id="VDI31829.1"/>
    </source>
</evidence>
<evidence type="ECO:0000313" key="4">
    <source>
        <dbReference type="Proteomes" id="UP000596742"/>
    </source>
</evidence>
<keyword evidence="1" id="KW-0863">Zinc-finger</keyword>
<organism evidence="3 4">
    <name type="scientific">Mytilus galloprovincialis</name>
    <name type="common">Mediterranean mussel</name>
    <dbReference type="NCBI Taxonomy" id="29158"/>
    <lineage>
        <taxon>Eukaryota</taxon>
        <taxon>Metazoa</taxon>
        <taxon>Spiralia</taxon>
        <taxon>Lophotrochozoa</taxon>
        <taxon>Mollusca</taxon>
        <taxon>Bivalvia</taxon>
        <taxon>Autobranchia</taxon>
        <taxon>Pteriomorphia</taxon>
        <taxon>Mytilida</taxon>
        <taxon>Mytiloidea</taxon>
        <taxon>Mytilidae</taxon>
        <taxon>Mytilinae</taxon>
        <taxon>Mytilus</taxon>
    </lineage>
</organism>
<dbReference type="Proteomes" id="UP000596742">
    <property type="component" value="Unassembled WGS sequence"/>
</dbReference>
<feature type="domain" description="B box-type" evidence="2">
    <location>
        <begin position="4"/>
        <end position="54"/>
    </location>
</feature>
<keyword evidence="1" id="KW-0862">Zinc</keyword>
<dbReference type="SUPFAM" id="SSF57845">
    <property type="entry name" value="B-box zinc-binding domain"/>
    <property type="match status" value="1"/>
</dbReference>
<accession>A0A8B6EC21</accession>
<dbReference type="PANTHER" id="PTHR25462">
    <property type="entry name" value="BONUS, ISOFORM C-RELATED"/>
    <property type="match status" value="1"/>
</dbReference>
<proteinExistence type="predicted"/>
<dbReference type="PROSITE" id="PS50119">
    <property type="entry name" value="ZF_BBOX"/>
    <property type="match status" value="2"/>
</dbReference>
<dbReference type="SUPFAM" id="SSF101898">
    <property type="entry name" value="NHL repeat"/>
    <property type="match status" value="1"/>
</dbReference>
<dbReference type="InterPro" id="IPR011042">
    <property type="entry name" value="6-blade_b-propeller_TolB-like"/>
</dbReference>